<dbReference type="EMBL" id="BART01001015">
    <property type="protein sequence ID" value="GAG60502.1"/>
    <property type="molecule type" value="Genomic_DNA"/>
</dbReference>
<gene>
    <name evidence="1" type="ORF">S01H4_03954</name>
</gene>
<organism evidence="1">
    <name type="scientific">marine sediment metagenome</name>
    <dbReference type="NCBI Taxonomy" id="412755"/>
    <lineage>
        <taxon>unclassified sequences</taxon>
        <taxon>metagenomes</taxon>
        <taxon>ecological metagenomes</taxon>
    </lineage>
</organism>
<protein>
    <submittedName>
        <fullName evidence="1">Uncharacterized protein</fullName>
    </submittedName>
</protein>
<feature type="non-terminal residue" evidence="1">
    <location>
        <position position="1"/>
    </location>
</feature>
<comment type="caution">
    <text evidence="1">The sequence shown here is derived from an EMBL/GenBank/DDBJ whole genome shotgun (WGS) entry which is preliminary data.</text>
</comment>
<reference evidence="1" key="1">
    <citation type="journal article" date="2014" name="Front. Microbiol.">
        <title>High frequency of phylogenetically diverse reductive dehalogenase-homologous genes in deep subseafloor sedimentary metagenomes.</title>
        <authorList>
            <person name="Kawai M."/>
            <person name="Futagami T."/>
            <person name="Toyoda A."/>
            <person name="Takaki Y."/>
            <person name="Nishi S."/>
            <person name="Hori S."/>
            <person name="Arai W."/>
            <person name="Tsubouchi T."/>
            <person name="Morono Y."/>
            <person name="Uchiyama I."/>
            <person name="Ito T."/>
            <person name="Fujiyama A."/>
            <person name="Inagaki F."/>
            <person name="Takami H."/>
        </authorList>
    </citation>
    <scope>NUCLEOTIDE SEQUENCE</scope>
    <source>
        <strain evidence="1">Expedition CK06-06</strain>
    </source>
</reference>
<dbReference type="AlphaFoldDB" id="X0ZR44"/>
<evidence type="ECO:0000313" key="1">
    <source>
        <dbReference type="EMBL" id="GAG60502.1"/>
    </source>
</evidence>
<name>X0ZR44_9ZZZZ</name>
<proteinExistence type="predicted"/>
<sequence>SVYDPMIDQFLESGEELVEISVEDKKAGYVVTQLVRRIEKRELDIVASQGGGFVYLEKKPSESI</sequence>
<accession>X0ZR44</accession>